<dbReference type="GO" id="GO:0005634">
    <property type="term" value="C:nucleus"/>
    <property type="evidence" value="ECO:0007669"/>
    <property type="project" value="UniProtKB-SubCell"/>
</dbReference>
<dbReference type="PANTHER" id="PTHR48019">
    <property type="entry name" value="SERUM RESPONSE FACTOR HOMOLOG"/>
    <property type="match status" value="1"/>
</dbReference>
<dbReference type="GO" id="GO:0003700">
    <property type="term" value="F:DNA-binding transcription factor activity"/>
    <property type="evidence" value="ECO:0007669"/>
    <property type="project" value="InterPro"/>
</dbReference>
<dbReference type="SMART" id="SM00432">
    <property type="entry name" value="MADS"/>
    <property type="match status" value="1"/>
</dbReference>
<protein>
    <submittedName>
        <fullName evidence="10 11">MADS-box protein CMB1 isoform X1</fullName>
    </submittedName>
</protein>
<evidence type="ECO:0000313" key="11">
    <source>
        <dbReference type="RefSeq" id="XP_031400100.1"/>
    </source>
</evidence>
<accession>A0A6P8E539</accession>
<evidence type="ECO:0000256" key="5">
    <source>
        <dbReference type="ARBA" id="ARBA00023242"/>
    </source>
</evidence>
<dbReference type="GO" id="GO:0000977">
    <property type="term" value="F:RNA polymerase II transcription regulatory region sequence-specific DNA binding"/>
    <property type="evidence" value="ECO:0007669"/>
    <property type="project" value="InterPro"/>
</dbReference>
<name>A0A6P8E539_PUNGR</name>
<organism evidence="9 10">
    <name type="scientific">Punica granatum</name>
    <name type="common">Pomegranate</name>
    <dbReference type="NCBI Taxonomy" id="22663"/>
    <lineage>
        <taxon>Eukaryota</taxon>
        <taxon>Viridiplantae</taxon>
        <taxon>Streptophyta</taxon>
        <taxon>Embryophyta</taxon>
        <taxon>Tracheophyta</taxon>
        <taxon>Spermatophyta</taxon>
        <taxon>Magnoliopsida</taxon>
        <taxon>eudicotyledons</taxon>
        <taxon>Gunneridae</taxon>
        <taxon>Pentapetalae</taxon>
        <taxon>rosids</taxon>
        <taxon>malvids</taxon>
        <taxon>Myrtales</taxon>
        <taxon>Lythraceae</taxon>
        <taxon>Punica</taxon>
    </lineage>
</organism>
<dbReference type="RefSeq" id="XP_031400098.1">
    <property type="nucleotide sequence ID" value="XM_031544238.1"/>
</dbReference>
<proteinExistence type="predicted"/>
<dbReference type="FunFam" id="3.40.1810.10:FF:000003">
    <property type="entry name" value="MADS-box transcription factor MADS-MC"/>
    <property type="match status" value="1"/>
</dbReference>
<dbReference type="InterPro" id="IPR002487">
    <property type="entry name" value="TF_Kbox"/>
</dbReference>
<evidence type="ECO:0000259" key="7">
    <source>
        <dbReference type="PROSITE" id="PS50066"/>
    </source>
</evidence>
<dbReference type="RefSeq" id="XP_031400100.1">
    <property type="nucleotide sequence ID" value="XM_031544240.1"/>
</dbReference>
<evidence type="ECO:0000256" key="1">
    <source>
        <dbReference type="ARBA" id="ARBA00004123"/>
    </source>
</evidence>
<dbReference type="GO" id="GO:0046983">
    <property type="term" value="F:protein dimerization activity"/>
    <property type="evidence" value="ECO:0007669"/>
    <property type="project" value="InterPro"/>
</dbReference>
<dbReference type="Gene3D" id="3.40.1810.10">
    <property type="entry name" value="Transcription factor, MADS-box"/>
    <property type="match status" value="1"/>
</dbReference>
<evidence type="ECO:0000256" key="3">
    <source>
        <dbReference type="ARBA" id="ARBA00023125"/>
    </source>
</evidence>
<dbReference type="Proteomes" id="UP000515151">
    <property type="component" value="Chromosome 6"/>
</dbReference>
<dbReference type="PROSITE" id="PS51297">
    <property type="entry name" value="K_BOX"/>
    <property type="match status" value="1"/>
</dbReference>
<dbReference type="InterPro" id="IPR002100">
    <property type="entry name" value="TF_MADSbox"/>
</dbReference>
<evidence type="ECO:0000259" key="8">
    <source>
        <dbReference type="PROSITE" id="PS51297"/>
    </source>
</evidence>
<gene>
    <name evidence="10 11" type="primary">LOC116210375</name>
</gene>
<evidence type="ECO:0000313" key="9">
    <source>
        <dbReference type="Proteomes" id="UP000515151"/>
    </source>
</evidence>
<dbReference type="SUPFAM" id="SSF55455">
    <property type="entry name" value="SRF-like"/>
    <property type="match status" value="1"/>
</dbReference>
<keyword evidence="4" id="KW-0804">Transcription</keyword>
<dbReference type="AlphaFoldDB" id="A0A6P8E539"/>
<evidence type="ECO:0000256" key="2">
    <source>
        <dbReference type="ARBA" id="ARBA00023015"/>
    </source>
</evidence>
<keyword evidence="2" id="KW-0805">Transcription regulation</keyword>
<dbReference type="InterPro" id="IPR033896">
    <property type="entry name" value="MEF2-like_N"/>
</dbReference>
<keyword evidence="6" id="KW-0175">Coiled coil</keyword>
<dbReference type="InterPro" id="IPR050142">
    <property type="entry name" value="MADS-box/MEF2_TF"/>
</dbReference>
<sequence>MGRGKVELKRIENKINRQVSFAKRKSGLLKKAFELSVLCDVEVAAILFSSRGKLYEFSSSSSMASTIERYHRYTFANAESSQVTMDHMQSTYQEYVKLKTRVEALQRTQRNLLGEDLGQMSIKELEQLEHKMDKSLKHIRSTKIQHMLNQVADLQKKEETLLKSNEGLKRKKLLQIEEYNAAARPALHQQGDDHNGILYDHRGAQQHLPGSFNPLVHCSNGPLQIGCNQAVLEPMNNGAVVARNESHFLPDWTL</sequence>
<dbReference type="InterPro" id="IPR036879">
    <property type="entry name" value="TF_MADSbox_sf"/>
</dbReference>
<dbReference type="Pfam" id="PF00319">
    <property type="entry name" value="SRF-TF"/>
    <property type="match status" value="1"/>
</dbReference>
<feature type="coiled-coil region" evidence="6">
    <location>
        <begin position="88"/>
        <end position="171"/>
    </location>
</feature>
<keyword evidence="3" id="KW-0238">DNA-binding</keyword>
<dbReference type="Pfam" id="PF01486">
    <property type="entry name" value="K-box"/>
    <property type="match status" value="1"/>
</dbReference>
<dbReference type="PRINTS" id="PR00404">
    <property type="entry name" value="MADSDOMAIN"/>
</dbReference>
<comment type="subcellular location">
    <subcellularLocation>
        <location evidence="1">Nucleus</location>
    </subcellularLocation>
</comment>
<dbReference type="GO" id="GO:0045944">
    <property type="term" value="P:positive regulation of transcription by RNA polymerase II"/>
    <property type="evidence" value="ECO:0007669"/>
    <property type="project" value="InterPro"/>
</dbReference>
<feature type="domain" description="MADS-box" evidence="7">
    <location>
        <begin position="1"/>
        <end position="61"/>
    </location>
</feature>
<keyword evidence="5" id="KW-0539">Nucleus</keyword>
<dbReference type="CDD" id="cd00265">
    <property type="entry name" value="MADS_MEF2_like"/>
    <property type="match status" value="1"/>
</dbReference>
<evidence type="ECO:0000313" key="10">
    <source>
        <dbReference type="RefSeq" id="XP_031400098.1"/>
    </source>
</evidence>
<dbReference type="GeneID" id="116210375"/>
<reference evidence="9" key="1">
    <citation type="journal article" date="2020" name="Plant Biotechnol. J.">
        <title>The pomegranate (Punica granatum L.) draft genome dissects genetic divergence between soft- and hard-seeded cultivars.</title>
        <authorList>
            <person name="Luo X."/>
            <person name="Li H."/>
            <person name="Wu Z."/>
            <person name="Yao W."/>
            <person name="Zhao P."/>
            <person name="Cao D."/>
            <person name="Yu H."/>
            <person name="Li K."/>
            <person name="Poudel K."/>
            <person name="Zhao D."/>
            <person name="Zhang F."/>
            <person name="Xia X."/>
            <person name="Chen L."/>
            <person name="Wang Q."/>
            <person name="Jing D."/>
            <person name="Cao S."/>
        </authorList>
    </citation>
    <scope>NUCLEOTIDE SEQUENCE [LARGE SCALE GENOMIC DNA]</scope>
</reference>
<keyword evidence="9" id="KW-1185">Reference proteome</keyword>
<dbReference type="OrthoDB" id="1933443at2759"/>
<evidence type="ECO:0000256" key="4">
    <source>
        <dbReference type="ARBA" id="ARBA00023163"/>
    </source>
</evidence>
<dbReference type="PROSITE" id="PS50066">
    <property type="entry name" value="MADS_BOX_2"/>
    <property type="match status" value="1"/>
</dbReference>
<reference evidence="10 11" key="2">
    <citation type="submission" date="2025-04" db="UniProtKB">
        <authorList>
            <consortium name="RefSeq"/>
        </authorList>
    </citation>
    <scope>IDENTIFICATION</scope>
    <source>
        <tissue evidence="10 11">Leaf</tissue>
    </source>
</reference>
<feature type="domain" description="K-box" evidence="8">
    <location>
        <begin position="88"/>
        <end position="179"/>
    </location>
</feature>
<evidence type="ECO:0000256" key="6">
    <source>
        <dbReference type="SAM" id="Coils"/>
    </source>
</evidence>